<gene>
    <name evidence="21" type="ORF">P7122_09870</name>
</gene>
<keyword evidence="22" id="KW-1185">Reference proteome</keyword>
<evidence type="ECO:0000313" key="21">
    <source>
        <dbReference type="EMBL" id="MDG4716180.1"/>
    </source>
</evidence>
<feature type="domain" description="Glycosyl transferase family 51" evidence="20">
    <location>
        <begin position="72"/>
        <end position="251"/>
    </location>
</feature>
<keyword evidence="10" id="KW-0378">Hydrolase</keyword>
<dbReference type="InterPro" id="IPR012338">
    <property type="entry name" value="Beta-lactam/transpept-like"/>
</dbReference>
<dbReference type="Gene3D" id="1.10.3810.10">
    <property type="entry name" value="Biosynthetic peptidoglycan transglycosylase-like"/>
    <property type="match status" value="1"/>
</dbReference>
<keyword evidence="18" id="KW-1133">Transmembrane helix</keyword>
<dbReference type="InterPro" id="IPR001264">
    <property type="entry name" value="Glyco_trans_51"/>
</dbReference>
<sequence>MTTNTNQFKIRIKKIFKNKWVKWLSVCAGAILLFLVGLYISIYLGFFGKLPTTEELSSIKQEQATQLLDHNGKLIGKYYIYDRQPVEFKDFPKHLIDALVATEDSRFYEHDGVDNISLMRVFVKNLILRDKSAGGGSTITLQLAKNLYGRKNYALFSMLINKFKESIVAKRIEDIYSKEEILTLYLNTVPFPDNTYGIESASLKFFDKSVKDLSLNEAATLVGTLKANTYYNPRVHQQRSEDRRNVVLNQMVNYGYLAKDSLEFYSNETLELSYKSYNHDLGLAPYFREAVKQELSKILDTLKTPDGETYDLYKDGLVVHTTLDYQMQQYAEDAMKSHLTKLQSDFEASYGKYTPWNDNSKVLKAAIQKLPIVKKYKEAGLSDAQIKDSLNVKRNVELFGWKGDTIKNVSVVDSLKHYLKFLNTGMLSIDPKTGAVRTYIGGIDYRFFKYDHVSQSERQVGSTFKPFVYTAAIENGLDPCTYFSLREVTYTNYDDWTPSNAGSDEEDPHINYTLENALSNSVNTIAVKVLEEVGIPKTIKQVEKLGITHELPNKPSLALGVSEINLKELTGAYASYVNKSKPVKPFLITKIEDKNGNVIANFEPEVAESQAYNDYTRQVMLQMMKSTVNSGTATRLRNTYGLRNDIAGKTGTTQNNKDGWFVALTPKLVTITWVGNDNHSIGFKSTGIGQGANSALPVFAKFYQKLNKDSDYKSITNAKFESPSEDVINDLDCEPTKRDGFIKRLFKRKNKKKKFD</sequence>
<dbReference type="InterPro" id="IPR050396">
    <property type="entry name" value="Glycosyltr_51/Transpeptidase"/>
</dbReference>
<feature type="domain" description="Penicillin-binding protein transpeptidase" evidence="19">
    <location>
        <begin position="429"/>
        <end position="667"/>
    </location>
</feature>
<evidence type="ECO:0000256" key="9">
    <source>
        <dbReference type="ARBA" id="ARBA00022679"/>
    </source>
</evidence>
<keyword evidence="15" id="KW-0961">Cell wall biogenesis/degradation</keyword>
<comment type="caution">
    <text evidence="21">The sequence shown here is derived from an EMBL/GenBank/DDBJ whole genome shotgun (WGS) entry which is preliminary data.</text>
</comment>
<keyword evidence="8" id="KW-0328">Glycosyltransferase</keyword>
<comment type="catalytic activity">
    <reaction evidence="17">
        <text>[GlcNAc-(1-&gt;4)-Mur2Ac(oyl-L-Ala-gamma-D-Glu-L-Lys-D-Ala-D-Ala)](n)-di-trans,octa-cis-undecaprenyl diphosphate + beta-D-GlcNAc-(1-&gt;4)-Mur2Ac(oyl-L-Ala-gamma-D-Glu-L-Lys-D-Ala-D-Ala)-di-trans,octa-cis-undecaprenyl diphosphate = [GlcNAc-(1-&gt;4)-Mur2Ac(oyl-L-Ala-gamma-D-Glu-L-Lys-D-Ala-D-Ala)](n+1)-di-trans,octa-cis-undecaprenyl diphosphate + di-trans,octa-cis-undecaprenyl diphosphate + H(+)</text>
        <dbReference type="Rhea" id="RHEA:23708"/>
        <dbReference type="Rhea" id="RHEA-COMP:9602"/>
        <dbReference type="Rhea" id="RHEA-COMP:9603"/>
        <dbReference type="ChEBI" id="CHEBI:15378"/>
        <dbReference type="ChEBI" id="CHEBI:58405"/>
        <dbReference type="ChEBI" id="CHEBI:60033"/>
        <dbReference type="ChEBI" id="CHEBI:78435"/>
        <dbReference type="EC" id="2.4.99.28"/>
    </reaction>
</comment>
<feature type="transmembrane region" description="Helical" evidence="18">
    <location>
        <begin position="20"/>
        <end position="46"/>
    </location>
</feature>
<dbReference type="Gene3D" id="3.40.710.10">
    <property type="entry name" value="DD-peptidase/beta-lactamase superfamily"/>
    <property type="match status" value="2"/>
</dbReference>
<evidence type="ECO:0000313" key="22">
    <source>
        <dbReference type="Proteomes" id="UP001529085"/>
    </source>
</evidence>
<evidence type="ECO:0000256" key="13">
    <source>
        <dbReference type="ARBA" id="ARBA00023136"/>
    </source>
</evidence>
<keyword evidence="18" id="KW-0812">Transmembrane</keyword>
<keyword evidence="7" id="KW-0645">Protease</keyword>
<comment type="pathway">
    <text evidence="2">Cell wall biogenesis; peptidoglycan biosynthesis.</text>
</comment>
<dbReference type="EMBL" id="JARSBN010000004">
    <property type="protein sequence ID" value="MDG4716180.1"/>
    <property type="molecule type" value="Genomic_DNA"/>
</dbReference>
<dbReference type="SUPFAM" id="SSF56601">
    <property type="entry name" value="beta-lactamase/transpeptidase-like"/>
    <property type="match status" value="1"/>
</dbReference>
<dbReference type="Pfam" id="PF00905">
    <property type="entry name" value="Transpeptidase"/>
    <property type="match status" value="1"/>
</dbReference>
<evidence type="ECO:0000256" key="5">
    <source>
        <dbReference type="ARBA" id="ARBA00022475"/>
    </source>
</evidence>
<evidence type="ECO:0000256" key="16">
    <source>
        <dbReference type="ARBA" id="ARBA00034000"/>
    </source>
</evidence>
<evidence type="ECO:0000256" key="4">
    <source>
        <dbReference type="ARBA" id="ARBA00007739"/>
    </source>
</evidence>
<dbReference type="PANTHER" id="PTHR32282">
    <property type="entry name" value="BINDING PROTEIN TRANSPEPTIDASE, PUTATIVE-RELATED"/>
    <property type="match status" value="1"/>
</dbReference>
<name>A0ABT6G2B8_9FLAO</name>
<keyword evidence="9" id="KW-0808">Transferase</keyword>
<keyword evidence="14" id="KW-0511">Multifunctional enzyme</keyword>
<evidence type="ECO:0000256" key="15">
    <source>
        <dbReference type="ARBA" id="ARBA00023316"/>
    </source>
</evidence>
<comment type="similarity">
    <text evidence="4">In the N-terminal section; belongs to the glycosyltransferase 51 family.</text>
</comment>
<evidence type="ECO:0000256" key="17">
    <source>
        <dbReference type="ARBA" id="ARBA00049902"/>
    </source>
</evidence>
<evidence type="ECO:0000259" key="20">
    <source>
        <dbReference type="Pfam" id="PF00912"/>
    </source>
</evidence>
<keyword evidence="11" id="KW-0133">Cell shape</keyword>
<evidence type="ECO:0000256" key="11">
    <source>
        <dbReference type="ARBA" id="ARBA00022960"/>
    </source>
</evidence>
<keyword evidence="12" id="KW-0573">Peptidoglycan synthesis</keyword>
<evidence type="ECO:0000259" key="19">
    <source>
        <dbReference type="Pfam" id="PF00905"/>
    </source>
</evidence>
<organism evidence="21 22">
    <name type="scientific">Winogradskyella marincola</name>
    <dbReference type="NCBI Taxonomy" id="3037795"/>
    <lineage>
        <taxon>Bacteria</taxon>
        <taxon>Pseudomonadati</taxon>
        <taxon>Bacteroidota</taxon>
        <taxon>Flavobacteriia</taxon>
        <taxon>Flavobacteriales</taxon>
        <taxon>Flavobacteriaceae</taxon>
        <taxon>Winogradskyella</taxon>
    </lineage>
</organism>
<evidence type="ECO:0000256" key="7">
    <source>
        <dbReference type="ARBA" id="ARBA00022670"/>
    </source>
</evidence>
<evidence type="ECO:0000256" key="12">
    <source>
        <dbReference type="ARBA" id="ARBA00022984"/>
    </source>
</evidence>
<comment type="subcellular location">
    <subcellularLocation>
        <location evidence="1">Cell membrane</location>
    </subcellularLocation>
</comment>
<dbReference type="SUPFAM" id="SSF53955">
    <property type="entry name" value="Lysozyme-like"/>
    <property type="match status" value="1"/>
</dbReference>
<evidence type="ECO:0000256" key="3">
    <source>
        <dbReference type="ARBA" id="ARBA00007090"/>
    </source>
</evidence>
<evidence type="ECO:0000256" key="2">
    <source>
        <dbReference type="ARBA" id="ARBA00004752"/>
    </source>
</evidence>
<comment type="similarity">
    <text evidence="3">In the C-terminal section; belongs to the transpeptidase family.</text>
</comment>
<protein>
    <submittedName>
        <fullName evidence="21">Transglycosylase domain-containing protein</fullName>
    </submittedName>
</protein>
<comment type="catalytic activity">
    <reaction evidence="16">
        <text>Preferential cleavage: (Ac)2-L-Lys-D-Ala-|-D-Ala. Also transpeptidation of peptidyl-alanyl moieties that are N-acyl substituents of D-alanine.</text>
        <dbReference type="EC" id="3.4.16.4"/>
    </reaction>
</comment>
<dbReference type="RefSeq" id="WP_278005620.1">
    <property type="nucleotide sequence ID" value="NZ_JARSBN010000004.1"/>
</dbReference>
<evidence type="ECO:0000256" key="6">
    <source>
        <dbReference type="ARBA" id="ARBA00022645"/>
    </source>
</evidence>
<keyword evidence="13 18" id="KW-0472">Membrane</keyword>
<dbReference type="InterPro" id="IPR023346">
    <property type="entry name" value="Lysozyme-like_dom_sf"/>
</dbReference>
<evidence type="ECO:0000256" key="10">
    <source>
        <dbReference type="ARBA" id="ARBA00022801"/>
    </source>
</evidence>
<accession>A0ABT6G2B8</accession>
<evidence type="ECO:0000256" key="1">
    <source>
        <dbReference type="ARBA" id="ARBA00004236"/>
    </source>
</evidence>
<dbReference type="PANTHER" id="PTHR32282:SF11">
    <property type="entry name" value="PENICILLIN-BINDING PROTEIN 1B"/>
    <property type="match status" value="1"/>
</dbReference>
<keyword evidence="5" id="KW-1003">Cell membrane</keyword>
<evidence type="ECO:0000256" key="14">
    <source>
        <dbReference type="ARBA" id="ARBA00023268"/>
    </source>
</evidence>
<dbReference type="InterPro" id="IPR001460">
    <property type="entry name" value="PCN-bd_Tpept"/>
</dbReference>
<proteinExistence type="inferred from homology"/>
<dbReference type="Proteomes" id="UP001529085">
    <property type="component" value="Unassembled WGS sequence"/>
</dbReference>
<dbReference type="Pfam" id="PF00912">
    <property type="entry name" value="Transgly"/>
    <property type="match status" value="1"/>
</dbReference>
<dbReference type="InterPro" id="IPR036950">
    <property type="entry name" value="PBP_transglycosylase"/>
</dbReference>
<reference evidence="21 22" key="1">
    <citation type="submission" date="2023-03" db="EMBL/GenBank/DDBJ databases">
        <title>Strain YYF002 represents a novel species in the genus Winogradskyella isolated from seawater.</title>
        <authorList>
            <person name="Fu Z.-Y."/>
        </authorList>
    </citation>
    <scope>NUCLEOTIDE SEQUENCE [LARGE SCALE GENOMIC DNA]</scope>
    <source>
        <strain evidence="21 22">YYF002</strain>
    </source>
</reference>
<keyword evidence="6" id="KW-0121">Carboxypeptidase</keyword>
<evidence type="ECO:0000256" key="8">
    <source>
        <dbReference type="ARBA" id="ARBA00022676"/>
    </source>
</evidence>
<evidence type="ECO:0000256" key="18">
    <source>
        <dbReference type="SAM" id="Phobius"/>
    </source>
</evidence>